<dbReference type="SUPFAM" id="SSF64438">
    <property type="entry name" value="CNF1/YfiH-like putative cysteine hydrolases"/>
    <property type="match status" value="1"/>
</dbReference>
<dbReference type="EMBL" id="JAVLSF010000677">
    <property type="protein sequence ID" value="MDR9778305.1"/>
    <property type="molecule type" value="Genomic_DNA"/>
</dbReference>
<sequence length="148" mass="16020">NGFNLALHVGDDARHVQQQRIELLKALQPFGVARLVWLAQTHTTDVQVVTASAHFLPVNADALVTRQLNVACMIMTADCLPIVLSNSDGSEVACIHAGWRGLLNGVIENTINSMQSQAVYSWLGAAIGASHFEVGAEVYDLFVQQNPQ</sequence>
<comment type="catalytic activity">
    <reaction evidence="9">
        <text>S-methyl-5'-thioadenosine + phosphate = 5-(methylsulfanyl)-alpha-D-ribose 1-phosphate + adenine</text>
        <dbReference type="Rhea" id="RHEA:11852"/>
        <dbReference type="ChEBI" id="CHEBI:16708"/>
        <dbReference type="ChEBI" id="CHEBI:17509"/>
        <dbReference type="ChEBI" id="CHEBI:43474"/>
        <dbReference type="ChEBI" id="CHEBI:58533"/>
        <dbReference type="EC" id="2.4.2.28"/>
    </reaction>
    <physiologicalReaction direction="left-to-right" evidence="9">
        <dbReference type="Rhea" id="RHEA:11853"/>
    </physiologicalReaction>
</comment>
<evidence type="ECO:0000256" key="3">
    <source>
        <dbReference type="ARBA" id="ARBA00022679"/>
    </source>
</evidence>
<evidence type="ECO:0000256" key="8">
    <source>
        <dbReference type="ARBA" id="ARBA00048968"/>
    </source>
</evidence>
<evidence type="ECO:0000256" key="1">
    <source>
        <dbReference type="ARBA" id="ARBA00000553"/>
    </source>
</evidence>
<comment type="catalytic activity">
    <reaction evidence="1">
        <text>inosine + phosphate = alpha-D-ribose 1-phosphate + hypoxanthine</text>
        <dbReference type="Rhea" id="RHEA:27646"/>
        <dbReference type="ChEBI" id="CHEBI:17368"/>
        <dbReference type="ChEBI" id="CHEBI:17596"/>
        <dbReference type="ChEBI" id="CHEBI:43474"/>
        <dbReference type="ChEBI" id="CHEBI:57720"/>
        <dbReference type="EC" id="2.4.2.1"/>
    </reaction>
    <physiologicalReaction direction="left-to-right" evidence="1">
        <dbReference type="Rhea" id="RHEA:27647"/>
    </physiologicalReaction>
</comment>
<proteinExistence type="inferred from homology"/>
<feature type="non-terminal residue" evidence="10">
    <location>
        <position position="1"/>
    </location>
</feature>
<keyword evidence="5" id="KW-0378">Hydrolase</keyword>
<comment type="catalytic activity">
    <reaction evidence="8">
        <text>adenosine + phosphate = alpha-D-ribose 1-phosphate + adenine</text>
        <dbReference type="Rhea" id="RHEA:27642"/>
        <dbReference type="ChEBI" id="CHEBI:16335"/>
        <dbReference type="ChEBI" id="CHEBI:16708"/>
        <dbReference type="ChEBI" id="CHEBI:43474"/>
        <dbReference type="ChEBI" id="CHEBI:57720"/>
        <dbReference type="EC" id="2.4.2.1"/>
    </reaction>
    <physiologicalReaction direction="left-to-right" evidence="8">
        <dbReference type="Rhea" id="RHEA:27643"/>
    </physiologicalReaction>
</comment>
<keyword evidence="3" id="KW-0808">Transferase</keyword>
<evidence type="ECO:0000313" key="10">
    <source>
        <dbReference type="EMBL" id="MDR9778305.1"/>
    </source>
</evidence>
<evidence type="ECO:0000256" key="4">
    <source>
        <dbReference type="ARBA" id="ARBA00022723"/>
    </source>
</evidence>
<reference evidence="10" key="1">
    <citation type="submission" date="2023-04" db="EMBL/GenBank/DDBJ databases">
        <title>Genomic characterization of faba bean (Vicia faba) microsymbionts in Mexican soils.</title>
        <authorList>
            <person name="Rivera Orduna F.N."/>
            <person name="Guevara-Luna J."/>
            <person name="Yan J."/>
            <person name="Arroyo-Herrera I."/>
            <person name="Li Y."/>
            <person name="Vasquez-Murrieta M.S."/>
            <person name="Wang E.T."/>
        </authorList>
    </citation>
    <scope>NUCLEOTIDE SEQUENCE</scope>
    <source>
        <strain evidence="10">CH26</strain>
    </source>
</reference>
<feature type="non-terminal residue" evidence="10">
    <location>
        <position position="148"/>
    </location>
</feature>
<gene>
    <name evidence="10" type="ORF">RJJ65_37840</name>
</gene>
<dbReference type="GO" id="GO:0017061">
    <property type="term" value="F:S-methyl-5-thioadenosine phosphorylase activity"/>
    <property type="evidence" value="ECO:0007669"/>
    <property type="project" value="UniProtKB-EC"/>
</dbReference>
<dbReference type="GO" id="GO:0016787">
    <property type="term" value="F:hydrolase activity"/>
    <property type="evidence" value="ECO:0007669"/>
    <property type="project" value="UniProtKB-KW"/>
</dbReference>
<evidence type="ECO:0000256" key="2">
    <source>
        <dbReference type="ARBA" id="ARBA00007353"/>
    </source>
</evidence>
<comment type="similarity">
    <text evidence="2">Belongs to the purine nucleoside phosphorylase YfiH/LACC1 family.</text>
</comment>
<organism evidence="10 11">
    <name type="scientific">Rhizobium hidalgonense</name>
    <dbReference type="NCBI Taxonomy" id="1538159"/>
    <lineage>
        <taxon>Bacteria</taxon>
        <taxon>Pseudomonadati</taxon>
        <taxon>Pseudomonadota</taxon>
        <taxon>Alphaproteobacteria</taxon>
        <taxon>Hyphomicrobiales</taxon>
        <taxon>Rhizobiaceae</taxon>
        <taxon>Rhizobium/Agrobacterium group</taxon>
        <taxon>Rhizobium</taxon>
    </lineage>
</organism>
<dbReference type="Gene3D" id="3.60.140.10">
    <property type="entry name" value="CNF1/YfiH-like putative cysteine hydrolases"/>
    <property type="match status" value="1"/>
</dbReference>
<accession>A0AAJ2LN58</accession>
<evidence type="ECO:0000313" key="11">
    <source>
        <dbReference type="Proteomes" id="UP001268610"/>
    </source>
</evidence>
<dbReference type="AlphaFoldDB" id="A0AAJ2LN58"/>
<dbReference type="PANTHER" id="PTHR30616">
    <property type="entry name" value="UNCHARACTERIZED PROTEIN YFIH"/>
    <property type="match status" value="1"/>
</dbReference>
<dbReference type="RefSeq" id="WP_310866397.1">
    <property type="nucleotide sequence ID" value="NZ_JAVLSF010000677.1"/>
</dbReference>
<dbReference type="InterPro" id="IPR003730">
    <property type="entry name" value="Cu_polyphenol_OxRdtase"/>
</dbReference>
<name>A0AAJ2LN58_9HYPH</name>
<keyword evidence="6" id="KW-0862">Zinc</keyword>
<evidence type="ECO:0000256" key="6">
    <source>
        <dbReference type="ARBA" id="ARBA00022833"/>
    </source>
</evidence>
<keyword evidence="4" id="KW-0479">Metal-binding</keyword>
<evidence type="ECO:0000256" key="7">
    <source>
        <dbReference type="ARBA" id="ARBA00047989"/>
    </source>
</evidence>
<comment type="catalytic activity">
    <reaction evidence="7">
        <text>adenosine + H2O + H(+) = inosine + NH4(+)</text>
        <dbReference type="Rhea" id="RHEA:24408"/>
        <dbReference type="ChEBI" id="CHEBI:15377"/>
        <dbReference type="ChEBI" id="CHEBI:15378"/>
        <dbReference type="ChEBI" id="CHEBI:16335"/>
        <dbReference type="ChEBI" id="CHEBI:17596"/>
        <dbReference type="ChEBI" id="CHEBI:28938"/>
        <dbReference type="EC" id="3.5.4.4"/>
    </reaction>
    <physiologicalReaction direction="left-to-right" evidence="7">
        <dbReference type="Rhea" id="RHEA:24409"/>
    </physiologicalReaction>
</comment>
<protein>
    <submittedName>
        <fullName evidence="10">Polyphenol oxidase family protein</fullName>
    </submittedName>
</protein>
<dbReference type="PANTHER" id="PTHR30616:SF2">
    <property type="entry name" value="PURINE NUCLEOSIDE PHOSPHORYLASE LACC1"/>
    <property type="match status" value="1"/>
</dbReference>
<dbReference type="CDD" id="cd16833">
    <property type="entry name" value="YfiH"/>
    <property type="match status" value="1"/>
</dbReference>
<dbReference type="GO" id="GO:0005507">
    <property type="term" value="F:copper ion binding"/>
    <property type="evidence" value="ECO:0007669"/>
    <property type="project" value="TreeGrafter"/>
</dbReference>
<dbReference type="InterPro" id="IPR011324">
    <property type="entry name" value="Cytotoxic_necrot_fac-like_cat"/>
</dbReference>
<comment type="caution">
    <text evidence="10">The sequence shown here is derived from an EMBL/GenBank/DDBJ whole genome shotgun (WGS) entry which is preliminary data.</text>
</comment>
<dbReference type="Proteomes" id="UP001268610">
    <property type="component" value="Unassembled WGS sequence"/>
</dbReference>
<dbReference type="Pfam" id="PF02578">
    <property type="entry name" value="Cu-oxidase_4"/>
    <property type="match status" value="1"/>
</dbReference>
<dbReference type="InterPro" id="IPR038371">
    <property type="entry name" value="Cu_polyphenol_OxRdtase_sf"/>
</dbReference>
<evidence type="ECO:0000256" key="5">
    <source>
        <dbReference type="ARBA" id="ARBA00022801"/>
    </source>
</evidence>
<evidence type="ECO:0000256" key="9">
    <source>
        <dbReference type="ARBA" id="ARBA00049893"/>
    </source>
</evidence>